<evidence type="ECO:0000313" key="1">
    <source>
        <dbReference type="EMBL" id="KAK5172729.1"/>
    </source>
</evidence>
<dbReference type="PANTHER" id="PTHR38436:SF3">
    <property type="entry name" value="CARBOXYMETHYLENEBUTENOLIDASE-RELATED"/>
    <property type="match status" value="1"/>
</dbReference>
<dbReference type="GeneID" id="89924196"/>
<comment type="caution">
    <text evidence="1">The sequence shown here is derived from an EMBL/GenBank/DDBJ whole genome shotgun (WGS) entry which is preliminary data.</text>
</comment>
<dbReference type="GO" id="GO:0030638">
    <property type="term" value="P:polyketide metabolic process"/>
    <property type="evidence" value="ECO:0007669"/>
    <property type="project" value="InterPro"/>
</dbReference>
<dbReference type="SUPFAM" id="SSF54427">
    <property type="entry name" value="NTF2-like"/>
    <property type="match status" value="1"/>
</dbReference>
<proteinExistence type="predicted"/>
<keyword evidence="2" id="KW-1185">Reference proteome</keyword>
<protein>
    <recommendedName>
        <fullName evidence="3">Dienelactone hydrolase</fullName>
    </recommendedName>
</protein>
<dbReference type="RefSeq" id="XP_064661447.1">
    <property type="nucleotide sequence ID" value="XM_064800108.1"/>
</dbReference>
<gene>
    <name evidence="1" type="ORF">LTR77_002849</name>
</gene>
<dbReference type="Gene3D" id="3.10.450.50">
    <property type="match status" value="1"/>
</dbReference>
<dbReference type="InterPro" id="IPR009959">
    <property type="entry name" value="Cyclase_SnoaL-like"/>
</dbReference>
<dbReference type="PANTHER" id="PTHR38436">
    <property type="entry name" value="POLYKETIDE CYCLASE SNOAL-LIKE DOMAIN"/>
    <property type="match status" value="1"/>
</dbReference>
<sequence>MPEQKSAFDTPWFNSQPNDFFNSLNKTKIPHLILTAETEDFDPEVTKQWREEGFDTVYVPLMDGGDQYLKRVHSAGDNFGAGEYYGIVAYGDAGNVILENHRSPNTPKLCAIVAYYPSAIPSVNTKFPASVKVLVHLAGGEVGVRQTSQALGIQGKRKTIRKRIDAGEGYGQSLKLGYQAYTYASSEPGFAESDLEEYDPVAEAVAFTRSLATLHKGFRLEPNIEATRDELVDSTKAGIAEKTSKKISPFAHVINGPTLTGGIGSKDIGYFYRSFFFPLPPSFSSQLLSRTIGTDRVVDELFVSFTHGQDIPWMLPDIPPTNRKVEVVVVSIMCARGNSLESEHIYWDQASVLAQVGLIDLKMLPETMKKQGVKSLPIVGAEAARAMKRGSSGQMNALVHDW</sequence>
<dbReference type="InterPro" id="IPR032710">
    <property type="entry name" value="NTF2-like_dom_sf"/>
</dbReference>
<organism evidence="1 2">
    <name type="scientific">Saxophila tyrrhenica</name>
    <dbReference type="NCBI Taxonomy" id="1690608"/>
    <lineage>
        <taxon>Eukaryota</taxon>
        <taxon>Fungi</taxon>
        <taxon>Dikarya</taxon>
        <taxon>Ascomycota</taxon>
        <taxon>Pezizomycotina</taxon>
        <taxon>Dothideomycetes</taxon>
        <taxon>Dothideomycetidae</taxon>
        <taxon>Mycosphaerellales</taxon>
        <taxon>Extremaceae</taxon>
        <taxon>Saxophila</taxon>
    </lineage>
</organism>
<reference evidence="1 2" key="1">
    <citation type="submission" date="2023-08" db="EMBL/GenBank/DDBJ databases">
        <title>Black Yeasts Isolated from many extreme environments.</title>
        <authorList>
            <person name="Coleine C."/>
            <person name="Stajich J.E."/>
            <person name="Selbmann L."/>
        </authorList>
    </citation>
    <scope>NUCLEOTIDE SEQUENCE [LARGE SCALE GENOMIC DNA]</scope>
    <source>
        <strain evidence="1 2">CCFEE 5935</strain>
    </source>
</reference>
<evidence type="ECO:0000313" key="2">
    <source>
        <dbReference type="Proteomes" id="UP001337655"/>
    </source>
</evidence>
<dbReference type="EMBL" id="JAVRRT010000004">
    <property type="protein sequence ID" value="KAK5172729.1"/>
    <property type="molecule type" value="Genomic_DNA"/>
</dbReference>
<name>A0AAV9PIJ2_9PEZI</name>
<evidence type="ECO:0008006" key="3">
    <source>
        <dbReference type="Google" id="ProtNLM"/>
    </source>
</evidence>
<dbReference type="AlphaFoldDB" id="A0AAV9PIJ2"/>
<dbReference type="Proteomes" id="UP001337655">
    <property type="component" value="Unassembled WGS sequence"/>
</dbReference>
<accession>A0AAV9PIJ2</accession>